<dbReference type="InterPro" id="IPR000718">
    <property type="entry name" value="Peptidase_M13"/>
</dbReference>
<dbReference type="AlphaFoldDB" id="A0A090X513"/>
<evidence type="ECO:0000259" key="1">
    <source>
        <dbReference type="Pfam" id="PF05649"/>
    </source>
</evidence>
<dbReference type="Proteomes" id="UP000029643">
    <property type="component" value="Unassembled WGS sequence"/>
</dbReference>
<dbReference type="PROSITE" id="PS51257">
    <property type="entry name" value="PROKAR_LIPOPROTEIN"/>
    <property type="match status" value="1"/>
</dbReference>
<dbReference type="InterPro" id="IPR042089">
    <property type="entry name" value="Peptidase_M13_dom_2"/>
</dbReference>
<name>A0A090X513_9FLAO</name>
<dbReference type="PANTHER" id="PTHR11733">
    <property type="entry name" value="ZINC METALLOPROTEASE FAMILY M13 NEPRILYSIN-RELATED"/>
    <property type="match status" value="1"/>
</dbReference>
<dbReference type="InterPro" id="IPR024079">
    <property type="entry name" value="MetalloPept_cat_dom_sf"/>
</dbReference>
<organism evidence="2 3">
    <name type="scientific">Algibacter lectus</name>
    <dbReference type="NCBI Taxonomy" id="221126"/>
    <lineage>
        <taxon>Bacteria</taxon>
        <taxon>Pseudomonadati</taxon>
        <taxon>Bacteroidota</taxon>
        <taxon>Flavobacteriia</taxon>
        <taxon>Flavobacteriales</taxon>
        <taxon>Flavobacteriaceae</taxon>
        <taxon>Algibacter</taxon>
    </lineage>
</organism>
<gene>
    <name evidence="2" type="ORF">JCM19274_3290</name>
</gene>
<comment type="caution">
    <text evidence="2">The sequence shown here is derived from an EMBL/GenBank/DDBJ whole genome shotgun (WGS) entry which is preliminary data.</text>
</comment>
<sequence length="186" mass="20907">MKPNYLSLLSGLAFLSVVACKTDEKKETIAQVETVPGINLEFMDTTTKPNDDFFRYVNGKWLDNNEIPSDRTRWGSFDELRQKTDDDALTILKAALSTDKDLKKTEIVAGSDQDKAVKLYQTIMDTIARDKQGIEPLKPYLAKIDAIENIQDLQDYIIEMESKSGSGFVGFYVGAHPKDSNKMLVT</sequence>
<evidence type="ECO:0000313" key="3">
    <source>
        <dbReference type="Proteomes" id="UP000029643"/>
    </source>
</evidence>
<dbReference type="PROSITE" id="PS51885">
    <property type="entry name" value="NEPRILYSIN"/>
    <property type="match status" value="1"/>
</dbReference>
<dbReference type="SUPFAM" id="SSF55486">
    <property type="entry name" value="Metalloproteases ('zincins'), catalytic domain"/>
    <property type="match status" value="1"/>
</dbReference>
<proteinExistence type="predicted"/>
<dbReference type="Pfam" id="PF05649">
    <property type="entry name" value="Peptidase_M13_N"/>
    <property type="match status" value="1"/>
</dbReference>
<feature type="domain" description="Peptidase M13 N-terminal" evidence="1">
    <location>
        <begin position="49"/>
        <end position="184"/>
    </location>
</feature>
<evidence type="ECO:0000313" key="2">
    <source>
        <dbReference type="EMBL" id="GAL78732.1"/>
    </source>
</evidence>
<protein>
    <submittedName>
        <fullName evidence="2">Peptidase</fullName>
    </submittedName>
</protein>
<dbReference type="GO" id="GO:0016485">
    <property type="term" value="P:protein processing"/>
    <property type="evidence" value="ECO:0007669"/>
    <property type="project" value="TreeGrafter"/>
</dbReference>
<dbReference type="InterPro" id="IPR008753">
    <property type="entry name" value="Peptidase_M13_N"/>
</dbReference>
<accession>A0A090X513</accession>
<dbReference type="PANTHER" id="PTHR11733:SF167">
    <property type="entry name" value="FI17812P1-RELATED"/>
    <property type="match status" value="1"/>
</dbReference>
<reference evidence="2" key="1">
    <citation type="journal article" date="2014" name="Genome Announc.">
        <title>Draft Genome Sequences of Marine Flavobacterium Algibacter lectus Strains SS8 and NR4.</title>
        <authorList>
            <person name="Takatani N."/>
            <person name="Nakanishi M."/>
            <person name="Meirelles P."/>
            <person name="Mino S."/>
            <person name="Suda W."/>
            <person name="Oshima K."/>
            <person name="Hattori M."/>
            <person name="Ohkuma M."/>
            <person name="Hosokawa M."/>
            <person name="Miyashita K."/>
            <person name="Thompson F.L."/>
            <person name="Niwa A."/>
            <person name="Sawabe T."/>
            <person name="Sawabe T."/>
        </authorList>
    </citation>
    <scope>NUCLEOTIDE SEQUENCE [LARGE SCALE GENOMIC DNA]</scope>
    <source>
        <strain evidence="2">JCM 19274</strain>
    </source>
</reference>
<dbReference type="GO" id="GO:0005886">
    <property type="term" value="C:plasma membrane"/>
    <property type="evidence" value="ECO:0007669"/>
    <property type="project" value="TreeGrafter"/>
</dbReference>
<dbReference type="EMBL" id="BBNU01000004">
    <property type="protein sequence ID" value="GAL78732.1"/>
    <property type="molecule type" value="Genomic_DNA"/>
</dbReference>
<dbReference type="Gene3D" id="1.10.1380.10">
    <property type="entry name" value="Neutral endopeptidase , domain2"/>
    <property type="match status" value="1"/>
</dbReference>
<dbReference type="GO" id="GO:0004222">
    <property type="term" value="F:metalloendopeptidase activity"/>
    <property type="evidence" value="ECO:0007669"/>
    <property type="project" value="InterPro"/>
</dbReference>
<dbReference type="Gene3D" id="3.40.390.10">
    <property type="entry name" value="Collagenase (Catalytic Domain)"/>
    <property type="match status" value="1"/>
</dbReference>